<feature type="non-terminal residue" evidence="1">
    <location>
        <position position="52"/>
    </location>
</feature>
<keyword evidence="2" id="KW-1185">Reference proteome</keyword>
<accession>A0ABD0NKC6</accession>
<dbReference type="Pfam" id="PF13620">
    <property type="entry name" value="CarboxypepD_reg"/>
    <property type="match status" value="1"/>
</dbReference>
<reference evidence="1 2" key="1">
    <citation type="submission" date="2024-05" db="EMBL/GenBank/DDBJ databases">
        <title>Genome sequencing and assembly of Indian major carp, Cirrhinus mrigala (Hamilton, 1822).</title>
        <authorList>
            <person name="Mohindra V."/>
            <person name="Chowdhury L.M."/>
            <person name="Lal K."/>
            <person name="Jena J.K."/>
        </authorList>
    </citation>
    <scope>NUCLEOTIDE SEQUENCE [LARGE SCALE GENOMIC DNA]</scope>
    <source>
        <strain evidence="1">CM1030</strain>
        <tissue evidence="1">Blood</tissue>
    </source>
</reference>
<dbReference type="SUPFAM" id="SSF49464">
    <property type="entry name" value="Carboxypeptidase regulatory domain-like"/>
    <property type="match status" value="1"/>
</dbReference>
<dbReference type="EMBL" id="JAMKFB020000021">
    <property type="protein sequence ID" value="KAL0162189.1"/>
    <property type="molecule type" value="Genomic_DNA"/>
</dbReference>
<dbReference type="Proteomes" id="UP001529510">
    <property type="component" value="Unassembled WGS sequence"/>
</dbReference>
<protein>
    <recommendedName>
        <fullName evidence="3">Carboxypeptidase-like regulatory domain-containing protein</fullName>
    </recommendedName>
</protein>
<evidence type="ECO:0000313" key="1">
    <source>
        <dbReference type="EMBL" id="KAL0162189.1"/>
    </source>
</evidence>
<comment type="caution">
    <text evidence="1">The sequence shown here is derived from an EMBL/GenBank/DDBJ whole genome shotgun (WGS) entry which is preliminary data.</text>
</comment>
<evidence type="ECO:0000313" key="2">
    <source>
        <dbReference type="Proteomes" id="UP001529510"/>
    </source>
</evidence>
<gene>
    <name evidence="1" type="ORF">M9458_041585</name>
</gene>
<dbReference type="Gene3D" id="2.60.40.1120">
    <property type="entry name" value="Carboxypeptidase-like, regulatory domain"/>
    <property type="match status" value="1"/>
</dbReference>
<sequence length="52" mass="5581">DSKGRPVSDAVVVVNGSMNVHADSQGHFTTLLAPGTHQLLIQAHGYQQELQQ</sequence>
<dbReference type="InterPro" id="IPR008969">
    <property type="entry name" value="CarboxyPept-like_regulatory"/>
</dbReference>
<dbReference type="AlphaFoldDB" id="A0ABD0NKC6"/>
<name>A0ABD0NKC6_CIRMR</name>
<proteinExistence type="predicted"/>
<feature type="non-terminal residue" evidence="1">
    <location>
        <position position="1"/>
    </location>
</feature>
<organism evidence="1 2">
    <name type="scientific">Cirrhinus mrigala</name>
    <name type="common">Mrigala</name>
    <dbReference type="NCBI Taxonomy" id="683832"/>
    <lineage>
        <taxon>Eukaryota</taxon>
        <taxon>Metazoa</taxon>
        <taxon>Chordata</taxon>
        <taxon>Craniata</taxon>
        <taxon>Vertebrata</taxon>
        <taxon>Euteleostomi</taxon>
        <taxon>Actinopterygii</taxon>
        <taxon>Neopterygii</taxon>
        <taxon>Teleostei</taxon>
        <taxon>Ostariophysi</taxon>
        <taxon>Cypriniformes</taxon>
        <taxon>Cyprinidae</taxon>
        <taxon>Labeoninae</taxon>
        <taxon>Labeonini</taxon>
        <taxon>Cirrhinus</taxon>
    </lineage>
</organism>
<evidence type="ECO:0008006" key="3">
    <source>
        <dbReference type="Google" id="ProtNLM"/>
    </source>
</evidence>